<feature type="repeat" description="ARM" evidence="5">
    <location>
        <begin position="456"/>
        <end position="498"/>
    </location>
</feature>
<dbReference type="SUPFAM" id="SSF48371">
    <property type="entry name" value="ARM repeat"/>
    <property type="match status" value="1"/>
</dbReference>
<dbReference type="GO" id="GO:0016055">
    <property type="term" value="P:Wnt signaling pathway"/>
    <property type="evidence" value="ECO:0007669"/>
    <property type="project" value="UniProtKB-KW"/>
</dbReference>
<dbReference type="InterPro" id="IPR000225">
    <property type="entry name" value="Armadillo"/>
</dbReference>
<keyword evidence="4" id="KW-0130">Cell adhesion</keyword>
<reference evidence="7 8" key="1">
    <citation type="journal article" date="2019" name="Sci. Rep.">
        <title>Orb-weaving spider Araneus ventricosus genome elucidates the spidroin gene catalogue.</title>
        <authorList>
            <person name="Kono N."/>
            <person name="Nakamura H."/>
            <person name="Ohtoshi R."/>
            <person name="Moran D.A.P."/>
            <person name="Shinohara A."/>
            <person name="Yoshida Y."/>
            <person name="Fujiwara M."/>
            <person name="Mori M."/>
            <person name="Tomita M."/>
            <person name="Arakawa K."/>
        </authorList>
    </citation>
    <scope>NUCLEOTIDE SEQUENCE [LARGE SCALE GENOMIC DNA]</scope>
</reference>
<feature type="region of interest" description="Disordered" evidence="6">
    <location>
        <begin position="114"/>
        <end position="140"/>
    </location>
</feature>
<organism evidence="7 8">
    <name type="scientific">Araneus ventricosus</name>
    <name type="common">Orbweaver spider</name>
    <name type="synonym">Epeira ventricosa</name>
    <dbReference type="NCBI Taxonomy" id="182803"/>
    <lineage>
        <taxon>Eukaryota</taxon>
        <taxon>Metazoa</taxon>
        <taxon>Ecdysozoa</taxon>
        <taxon>Arthropoda</taxon>
        <taxon>Chelicerata</taxon>
        <taxon>Arachnida</taxon>
        <taxon>Araneae</taxon>
        <taxon>Araneomorphae</taxon>
        <taxon>Entelegynae</taxon>
        <taxon>Araneoidea</taxon>
        <taxon>Araneidae</taxon>
        <taxon>Araneus</taxon>
    </lineage>
</organism>
<feature type="region of interest" description="Disordered" evidence="6">
    <location>
        <begin position="787"/>
        <end position="806"/>
    </location>
</feature>
<evidence type="ECO:0000313" key="8">
    <source>
        <dbReference type="Proteomes" id="UP000499080"/>
    </source>
</evidence>
<dbReference type="SMART" id="SM00185">
    <property type="entry name" value="ARM"/>
    <property type="match status" value="11"/>
</dbReference>
<evidence type="ECO:0000256" key="2">
    <source>
        <dbReference type="ARBA" id="ARBA00022289"/>
    </source>
</evidence>
<keyword evidence="3" id="KW-0879">Wnt signaling pathway</keyword>
<feature type="compositionally biased region" description="Polar residues" evidence="6">
    <location>
        <begin position="711"/>
        <end position="730"/>
    </location>
</feature>
<dbReference type="Gene3D" id="1.25.10.10">
    <property type="entry name" value="Leucine-rich Repeat Variant"/>
    <property type="match status" value="1"/>
</dbReference>
<feature type="compositionally biased region" description="Low complexity" evidence="6">
    <location>
        <begin position="122"/>
        <end position="135"/>
    </location>
</feature>
<sequence length="806" mass="87878">MSYQMQPSSHMVTSPPSNENYCNLPEVPYSNSQQEVMMWQQNAYMSDSGFNSGTSTRRPPSLCGKENFDSNQTVYDWAQPAFDQGFNQEQIYDVDMKPDLDQTSSQCMQALPQLPKEGSDIPATQFGPAQTATTPQAPPGPSQMFKFAFSNCLNGQDDIDVTSKNTIALVKLLKDSDHVIVSQTVKMVQQFLEKEGAQEIVLNTPQMVASLVDVLNYSSSDLETTKCTAGILHSLSQYTPGLLSIYQSNGIPALVKLLSAPVESVLFYAVTTLHNLLLNQEGAKAAVCKAGGLQKMVKLLKYNNENFLSVVTDCLQILAYRNQENKLVILSSDGPAELVRIMGTYSCKTLLWTTSRVLKVLSVCSSNKRAIIAAGGMQALAKHLNNPSQKLVINCLWTLRNLSDAATKQGNVASLLQRLVQLLGSSDKNIVTCTAGILSNMTCNNDYNKVIVCQAKGIGALVNAILEAGNEEEIIEPAICTLRHLTCRHPEAETAQNAVRLHSGLQAIVKLVHPPSSWPLIKAVIGLVRNLALCPNNHEPLRALGTVHILRNMLHSVYQDVLKNRGGLTYYETQPTVIGGVKMEDIVEGTLSALLNLARNVNCRALVKDLNIMNTLVQILYKENENIQCIVAGLFCEIASDPGGILIVESAGAVPSLCTSLRSKNEGLASQSASLLIQLFTLKPQQYQFLSTDMNKIMGKDDSVPWQELLKSSSPSVTPESGYQESQGSFSCPPGSRPAANQGFDLQPLQNSSIQEPEDLNIKMDLDIPPDLNFDSAFDALQPILLSPSLNEGDASPDWFSSSPFN</sequence>
<evidence type="ECO:0000256" key="5">
    <source>
        <dbReference type="PROSITE-ProRule" id="PRU00259"/>
    </source>
</evidence>
<proteinExistence type="predicted"/>
<dbReference type="Proteomes" id="UP000499080">
    <property type="component" value="Unassembled WGS sequence"/>
</dbReference>
<comment type="subcellular location">
    <subcellularLocation>
        <location evidence="1">Cell membrane</location>
        <topology evidence="1">Peripheral membrane protein</topology>
        <orientation evidence="1">Cytoplasmic side</orientation>
    </subcellularLocation>
</comment>
<evidence type="ECO:0000256" key="6">
    <source>
        <dbReference type="SAM" id="MobiDB-lite"/>
    </source>
</evidence>
<keyword evidence="8" id="KW-1185">Reference proteome</keyword>
<feature type="repeat" description="ARM" evidence="5">
    <location>
        <begin position="375"/>
        <end position="403"/>
    </location>
</feature>
<gene>
    <name evidence="7" type="primary">CTNB_0</name>
    <name evidence="7" type="ORF">AVEN_92011_1</name>
</gene>
<dbReference type="EMBL" id="BGPR01000973">
    <property type="protein sequence ID" value="GBM41793.1"/>
    <property type="molecule type" value="Genomic_DNA"/>
</dbReference>
<feature type="repeat" description="ARM" evidence="5">
    <location>
        <begin position="249"/>
        <end position="291"/>
    </location>
</feature>
<feature type="repeat" description="ARM" evidence="5">
    <location>
        <begin position="503"/>
        <end position="532"/>
    </location>
</feature>
<evidence type="ECO:0000256" key="4">
    <source>
        <dbReference type="ARBA" id="ARBA00022889"/>
    </source>
</evidence>
<feature type="region of interest" description="Disordered" evidence="6">
    <location>
        <begin position="711"/>
        <end position="745"/>
    </location>
</feature>
<evidence type="ECO:0000313" key="7">
    <source>
        <dbReference type="EMBL" id="GBM41793.1"/>
    </source>
</evidence>
<feature type="repeat" description="ARM" evidence="5">
    <location>
        <begin position="414"/>
        <end position="452"/>
    </location>
</feature>
<dbReference type="PANTHER" id="PTHR45976">
    <property type="entry name" value="ARMADILLO SEGMENT POLARITY PROTEIN"/>
    <property type="match status" value="1"/>
</dbReference>
<feature type="repeat" description="ARM" evidence="5">
    <location>
        <begin position="291"/>
        <end position="333"/>
    </location>
</feature>
<dbReference type="PRINTS" id="PR01869">
    <property type="entry name" value="BCATNINFAMLY"/>
</dbReference>
<name>A0A4Y2FKW7_ARAVE</name>
<dbReference type="Pfam" id="PF00514">
    <property type="entry name" value="Arm"/>
    <property type="match status" value="2"/>
</dbReference>
<protein>
    <recommendedName>
        <fullName evidence="2">Armadillo segment polarity protein</fullName>
    </recommendedName>
</protein>
<comment type="caution">
    <text evidence="7">The sequence shown here is derived from an EMBL/GenBank/DDBJ whole genome shotgun (WGS) entry which is preliminary data.</text>
</comment>
<evidence type="ECO:0000256" key="1">
    <source>
        <dbReference type="ARBA" id="ARBA00004413"/>
    </source>
</evidence>
<dbReference type="GO" id="GO:0007155">
    <property type="term" value="P:cell adhesion"/>
    <property type="evidence" value="ECO:0007669"/>
    <property type="project" value="InterPro"/>
</dbReference>
<evidence type="ECO:0000256" key="3">
    <source>
        <dbReference type="ARBA" id="ARBA00022687"/>
    </source>
</evidence>
<dbReference type="AlphaFoldDB" id="A0A4Y2FKW7"/>
<accession>A0A4Y2FKW7</accession>
<dbReference type="GO" id="GO:0045296">
    <property type="term" value="F:cadherin binding"/>
    <property type="evidence" value="ECO:0007669"/>
    <property type="project" value="InterPro"/>
</dbReference>
<dbReference type="PROSITE" id="PS50176">
    <property type="entry name" value="ARM_REPEAT"/>
    <property type="match status" value="7"/>
</dbReference>
<dbReference type="InterPro" id="IPR013284">
    <property type="entry name" value="Beta-catenin"/>
</dbReference>
<dbReference type="InterPro" id="IPR016024">
    <property type="entry name" value="ARM-type_fold"/>
</dbReference>
<dbReference type="InterPro" id="IPR011989">
    <property type="entry name" value="ARM-like"/>
</dbReference>
<dbReference type="OrthoDB" id="6416220at2759"/>
<dbReference type="GO" id="GO:0005886">
    <property type="term" value="C:plasma membrane"/>
    <property type="evidence" value="ECO:0007669"/>
    <property type="project" value="UniProtKB-SubCell"/>
</dbReference>
<feature type="repeat" description="ARM" evidence="5">
    <location>
        <begin position="206"/>
        <end position="250"/>
    </location>
</feature>